<protein>
    <recommendedName>
        <fullName evidence="2">LysM domain-containing protein</fullName>
    </recommendedName>
</protein>
<dbReference type="GO" id="GO:0016998">
    <property type="term" value="P:cell wall macromolecule catabolic process"/>
    <property type="evidence" value="ECO:0007669"/>
    <property type="project" value="InterPro"/>
</dbReference>
<organism evidence="3 4">
    <name type="scientific">Vagococcus salmoninarum</name>
    <dbReference type="NCBI Taxonomy" id="2739"/>
    <lineage>
        <taxon>Bacteria</taxon>
        <taxon>Bacillati</taxon>
        <taxon>Bacillota</taxon>
        <taxon>Bacilli</taxon>
        <taxon>Lactobacillales</taxon>
        <taxon>Enterococcaceae</taxon>
        <taxon>Vagococcus</taxon>
    </lineage>
</organism>
<dbReference type="CDD" id="cd00118">
    <property type="entry name" value="LysM"/>
    <property type="match status" value="2"/>
</dbReference>
<dbReference type="PANTHER" id="PTHR34135">
    <property type="entry name" value="LYSOZYME"/>
    <property type="match status" value="1"/>
</dbReference>
<dbReference type="InterPro" id="IPR036779">
    <property type="entry name" value="LysM_dom_sf"/>
</dbReference>
<evidence type="ECO:0000313" key="4">
    <source>
        <dbReference type="Proteomes" id="UP000287239"/>
    </source>
</evidence>
<dbReference type="AlphaFoldDB" id="A0A429ZTW4"/>
<accession>A0A429ZTW4</accession>
<comment type="similarity">
    <text evidence="1">Belongs to the glycosyl hydrolase 25 family.</text>
</comment>
<dbReference type="CDD" id="cd06523">
    <property type="entry name" value="GH25_PlyB-like"/>
    <property type="match status" value="1"/>
</dbReference>
<sequence>MRMSKVIVDLSEWQRPSAIDYSLLAQGVSYGIIRVQFGGERRDKHFVTHIRELQKRGVPIGVYAWVRGRSVAEMKAEARRFYQRGKDFAPSFWWLDVEEESMPQMAQGVEAYRWELKSLGAERVGVYVSHHLYQRFKLEVSKFDGVWLPHYGVNVNNGSVTSQPSYPCDVHQYTDRGRLRGYGGNLDLNRLMGGRSLGFLTGGSGLTSQGSGRHSHLVRRGETASQIALRYGMSLRELQGLNPNHRNWDVIIVGQELVINNGKVKERVYLVQEGDNLWDIAFKLYGDGASFNRLKELNGLSGNRIYGGLRLRY</sequence>
<dbReference type="SMART" id="SM00257">
    <property type="entry name" value="LysM"/>
    <property type="match status" value="2"/>
</dbReference>
<evidence type="ECO:0000313" key="3">
    <source>
        <dbReference type="EMBL" id="RST97176.1"/>
    </source>
</evidence>
<evidence type="ECO:0000259" key="2">
    <source>
        <dbReference type="PROSITE" id="PS51782"/>
    </source>
</evidence>
<dbReference type="EMBL" id="NGJU01000003">
    <property type="protein sequence ID" value="RST97176.1"/>
    <property type="molecule type" value="Genomic_DNA"/>
</dbReference>
<feature type="domain" description="LysM" evidence="2">
    <location>
        <begin position="267"/>
        <end position="313"/>
    </location>
</feature>
<comment type="caution">
    <text evidence="3">The sequence shown here is derived from an EMBL/GenBank/DDBJ whole genome shotgun (WGS) entry which is preliminary data.</text>
</comment>
<dbReference type="Pfam" id="PF01183">
    <property type="entry name" value="Glyco_hydro_25"/>
    <property type="match status" value="1"/>
</dbReference>
<feature type="domain" description="LysM" evidence="2">
    <location>
        <begin position="214"/>
        <end position="259"/>
    </location>
</feature>
<dbReference type="InterPro" id="IPR018392">
    <property type="entry name" value="LysM"/>
</dbReference>
<dbReference type="Pfam" id="PF01476">
    <property type="entry name" value="LysM"/>
    <property type="match status" value="2"/>
</dbReference>
<name>A0A429ZTW4_9ENTE</name>
<evidence type="ECO:0000256" key="1">
    <source>
        <dbReference type="ARBA" id="ARBA00010646"/>
    </source>
</evidence>
<dbReference type="InterPro" id="IPR002053">
    <property type="entry name" value="Glyco_hydro_25"/>
</dbReference>
<dbReference type="GO" id="GO:0003796">
    <property type="term" value="F:lysozyme activity"/>
    <property type="evidence" value="ECO:0007669"/>
    <property type="project" value="InterPro"/>
</dbReference>
<dbReference type="PANTHER" id="PTHR34135:SF1">
    <property type="entry name" value="GLYCOSYL HYDROLASE FAMILY 25"/>
    <property type="match status" value="1"/>
</dbReference>
<dbReference type="SUPFAM" id="SSF54106">
    <property type="entry name" value="LysM domain"/>
    <property type="match status" value="2"/>
</dbReference>
<dbReference type="PROSITE" id="PS51904">
    <property type="entry name" value="GLYCOSYL_HYDROL_F25_2"/>
    <property type="match status" value="1"/>
</dbReference>
<reference evidence="3 4" key="1">
    <citation type="submission" date="2017-05" db="EMBL/GenBank/DDBJ databases">
        <title>Vagococcus spp. assemblies.</title>
        <authorList>
            <person name="Gulvik C.A."/>
        </authorList>
    </citation>
    <scope>NUCLEOTIDE SEQUENCE [LARGE SCALE GENOMIC DNA]</scope>
    <source>
        <strain evidence="3 4">NCFB 2777</strain>
    </source>
</reference>
<dbReference type="GO" id="GO:0016052">
    <property type="term" value="P:carbohydrate catabolic process"/>
    <property type="evidence" value="ECO:0007669"/>
    <property type="project" value="TreeGrafter"/>
</dbReference>
<dbReference type="Gene3D" id="3.10.350.10">
    <property type="entry name" value="LysM domain"/>
    <property type="match status" value="2"/>
</dbReference>
<keyword evidence="4" id="KW-1185">Reference proteome</keyword>
<dbReference type="OrthoDB" id="9802228at2"/>
<gene>
    <name evidence="3" type="ORF">CBF35_02695</name>
</gene>
<proteinExistence type="inferred from homology"/>
<dbReference type="Proteomes" id="UP000287239">
    <property type="component" value="Unassembled WGS sequence"/>
</dbReference>
<dbReference type="SUPFAM" id="SSF51445">
    <property type="entry name" value="(Trans)glycosidases"/>
    <property type="match status" value="1"/>
</dbReference>
<dbReference type="GO" id="GO:0009253">
    <property type="term" value="P:peptidoglycan catabolic process"/>
    <property type="evidence" value="ECO:0007669"/>
    <property type="project" value="InterPro"/>
</dbReference>
<dbReference type="PROSITE" id="PS51782">
    <property type="entry name" value="LYSM"/>
    <property type="match status" value="2"/>
</dbReference>
<dbReference type="Gene3D" id="3.20.20.80">
    <property type="entry name" value="Glycosidases"/>
    <property type="match status" value="1"/>
</dbReference>
<dbReference type="InterPro" id="IPR017853">
    <property type="entry name" value="GH"/>
</dbReference>